<dbReference type="InterPro" id="IPR036603">
    <property type="entry name" value="RBP11-like"/>
</dbReference>
<dbReference type="InterPro" id="IPR011773">
    <property type="entry name" value="DNA-dir_RpoA"/>
</dbReference>
<dbReference type="Pfam" id="PF01000">
    <property type="entry name" value="RNA_pol_A_bac"/>
    <property type="match status" value="1"/>
</dbReference>
<dbReference type="GO" id="GO:0046983">
    <property type="term" value="F:protein dimerization activity"/>
    <property type="evidence" value="ECO:0007669"/>
    <property type="project" value="InterPro"/>
</dbReference>
<feature type="domain" description="DNA-directed RNA polymerase RpoA/D/Rpb3-type" evidence="12">
    <location>
        <begin position="20"/>
        <end position="229"/>
    </location>
</feature>
<name>A0A133Y6Z6_9FIRM</name>
<keyword evidence="7 11" id="KW-0804">Transcription</keyword>
<dbReference type="Gene3D" id="1.10.150.20">
    <property type="entry name" value="5' to 3' exonuclease, C-terminal subdomain"/>
    <property type="match status" value="1"/>
</dbReference>
<dbReference type="RefSeq" id="WP_066715149.1">
    <property type="nucleotide sequence ID" value="NZ_CP118869.1"/>
</dbReference>
<reference evidence="14" key="1">
    <citation type="submission" date="2016-01" db="EMBL/GenBank/DDBJ databases">
        <authorList>
            <person name="Mitreva M."/>
            <person name="Pepin K.H."/>
            <person name="Mihindukulasuriya K.A."/>
            <person name="Fulton R."/>
            <person name="Fronick C."/>
            <person name="O'Laughlin M."/>
            <person name="Miner T."/>
            <person name="Herter B."/>
            <person name="Rosa B.A."/>
            <person name="Cordes M."/>
            <person name="Tomlinson C."/>
            <person name="Wollam A."/>
            <person name="Palsikar V.B."/>
            <person name="Mardis E.R."/>
            <person name="Wilson R.K."/>
        </authorList>
    </citation>
    <scope>NUCLEOTIDE SEQUENCE [LARGE SCALE GENOMIC DNA]</scope>
    <source>
        <strain evidence="14">KA00274</strain>
    </source>
</reference>
<gene>
    <name evidence="11" type="primary">rpoA</name>
    <name evidence="13" type="ORF">HMPREF1872_01454</name>
</gene>
<keyword evidence="5 11" id="KW-0808">Transferase</keyword>
<keyword evidence="14" id="KW-1185">Reference proteome</keyword>
<evidence type="ECO:0000256" key="9">
    <source>
        <dbReference type="ARBA" id="ARBA00033070"/>
    </source>
</evidence>
<dbReference type="SUPFAM" id="SSF55257">
    <property type="entry name" value="RBP11-like subunits of RNA polymerase"/>
    <property type="match status" value="1"/>
</dbReference>
<evidence type="ECO:0000313" key="13">
    <source>
        <dbReference type="EMBL" id="KXB38967.1"/>
    </source>
</evidence>
<dbReference type="InterPro" id="IPR011260">
    <property type="entry name" value="RNAP_asu_C"/>
</dbReference>
<dbReference type="NCBIfam" id="NF003519">
    <property type="entry name" value="PRK05182.2-5"/>
    <property type="match status" value="1"/>
</dbReference>
<evidence type="ECO:0000313" key="14">
    <source>
        <dbReference type="Proteomes" id="UP000070080"/>
    </source>
</evidence>
<dbReference type="SMART" id="SM00662">
    <property type="entry name" value="RPOLD"/>
    <property type="match status" value="1"/>
</dbReference>
<evidence type="ECO:0000256" key="3">
    <source>
        <dbReference type="ARBA" id="ARBA00015972"/>
    </source>
</evidence>
<evidence type="ECO:0000256" key="1">
    <source>
        <dbReference type="ARBA" id="ARBA00007123"/>
    </source>
</evidence>
<dbReference type="PATRIC" id="fig|1497955.3.peg.1421"/>
<evidence type="ECO:0000256" key="4">
    <source>
        <dbReference type="ARBA" id="ARBA00022478"/>
    </source>
</evidence>
<dbReference type="SUPFAM" id="SSF56553">
    <property type="entry name" value="Insert subdomain of RNA polymerase alpha subunit"/>
    <property type="match status" value="1"/>
</dbReference>
<dbReference type="GO" id="GO:0000428">
    <property type="term" value="C:DNA-directed RNA polymerase complex"/>
    <property type="evidence" value="ECO:0007669"/>
    <property type="project" value="UniProtKB-KW"/>
</dbReference>
<comment type="function">
    <text evidence="11">DNA-dependent RNA polymerase catalyzes the transcription of DNA into RNA using the four ribonucleoside triphosphates as substrates.</text>
</comment>
<dbReference type="GO" id="GO:0003677">
    <property type="term" value="F:DNA binding"/>
    <property type="evidence" value="ECO:0007669"/>
    <property type="project" value="UniProtKB-UniRule"/>
</dbReference>
<proteinExistence type="inferred from homology"/>
<evidence type="ECO:0000256" key="2">
    <source>
        <dbReference type="ARBA" id="ARBA00012418"/>
    </source>
</evidence>
<evidence type="ECO:0000259" key="12">
    <source>
        <dbReference type="SMART" id="SM00662"/>
    </source>
</evidence>
<dbReference type="EC" id="2.7.7.6" evidence="2 11"/>
<dbReference type="Gene3D" id="3.30.1360.10">
    <property type="entry name" value="RNA polymerase, RBP11-like subunit"/>
    <property type="match status" value="1"/>
</dbReference>
<dbReference type="STRING" id="1497955.HMPREF1872_01454"/>
<comment type="subunit">
    <text evidence="11">Homodimer. The RNAP catalytic core consists of 2 alpha, 1 beta, 1 beta' and 1 omega subunit. When a sigma factor is associated with the core the holoenzyme is formed, which can initiate transcription.</text>
</comment>
<dbReference type="InterPro" id="IPR036643">
    <property type="entry name" value="RNApol_insert_sf"/>
</dbReference>
<comment type="similarity">
    <text evidence="1 11">Belongs to the RNA polymerase alpha chain family.</text>
</comment>
<dbReference type="AlphaFoldDB" id="A0A133Y6Z6"/>
<dbReference type="SUPFAM" id="SSF47789">
    <property type="entry name" value="C-terminal domain of RNA polymerase alpha subunit"/>
    <property type="match status" value="1"/>
</dbReference>
<dbReference type="NCBIfam" id="NF003515">
    <property type="entry name" value="PRK05182.2-1"/>
    <property type="match status" value="1"/>
</dbReference>
<dbReference type="InterPro" id="IPR011263">
    <property type="entry name" value="DNA-dir_RNA_pol_RpoA/D/Rpb3"/>
</dbReference>
<evidence type="ECO:0000256" key="8">
    <source>
        <dbReference type="ARBA" id="ARBA00032524"/>
    </source>
</evidence>
<dbReference type="InterPro" id="IPR011262">
    <property type="entry name" value="DNA-dir_RNA_pol_insert"/>
</dbReference>
<evidence type="ECO:0000256" key="11">
    <source>
        <dbReference type="HAMAP-Rule" id="MF_00059"/>
    </source>
</evidence>
<comment type="catalytic activity">
    <reaction evidence="10 11">
        <text>RNA(n) + a ribonucleoside 5'-triphosphate = RNA(n+1) + diphosphate</text>
        <dbReference type="Rhea" id="RHEA:21248"/>
        <dbReference type="Rhea" id="RHEA-COMP:14527"/>
        <dbReference type="Rhea" id="RHEA-COMP:17342"/>
        <dbReference type="ChEBI" id="CHEBI:33019"/>
        <dbReference type="ChEBI" id="CHEBI:61557"/>
        <dbReference type="ChEBI" id="CHEBI:140395"/>
        <dbReference type="EC" id="2.7.7.6"/>
    </reaction>
</comment>
<feature type="region of interest" description="Alpha C-terminal domain (alpha-CTD)" evidence="11">
    <location>
        <begin position="247"/>
        <end position="320"/>
    </location>
</feature>
<keyword evidence="6 11" id="KW-0548">Nucleotidyltransferase</keyword>
<dbReference type="Pfam" id="PF03118">
    <property type="entry name" value="RNA_pol_A_CTD"/>
    <property type="match status" value="1"/>
</dbReference>
<dbReference type="GO" id="GO:0006351">
    <property type="term" value="P:DNA-templated transcription"/>
    <property type="evidence" value="ECO:0007669"/>
    <property type="project" value="UniProtKB-UniRule"/>
</dbReference>
<dbReference type="OrthoDB" id="9805706at2"/>
<organism evidence="13 14">
    <name type="scientific">Amygdalobacter nucleatus</name>
    <dbReference type="NCBI Taxonomy" id="3029274"/>
    <lineage>
        <taxon>Bacteria</taxon>
        <taxon>Bacillati</taxon>
        <taxon>Bacillota</taxon>
        <taxon>Clostridia</taxon>
        <taxon>Eubacteriales</taxon>
        <taxon>Oscillospiraceae</taxon>
        <taxon>Amygdalobacter</taxon>
    </lineage>
</organism>
<dbReference type="EMBL" id="LSCV01000045">
    <property type="protein sequence ID" value="KXB38967.1"/>
    <property type="molecule type" value="Genomic_DNA"/>
</dbReference>
<dbReference type="GO" id="GO:0003899">
    <property type="term" value="F:DNA-directed RNA polymerase activity"/>
    <property type="evidence" value="ECO:0007669"/>
    <property type="project" value="UniProtKB-UniRule"/>
</dbReference>
<dbReference type="CDD" id="cd06928">
    <property type="entry name" value="RNAP_alpha_NTD"/>
    <property type="match status" value="1"/>
</dbReference>
<feature type="region of interest" description="Alpha N-terminal domain (alpha-NTD)" evidence="11">
    <location>
        <begin position="1"/>
        <end position="230"/>
    </location>
</feature>
<dbReference type="NCBIfam" id="TIGR02027">
    <property type="entry name" value="rpoA"/>
    <property type="match status" value="1"/>
</dbReference>
<dbReference type="Proteomes" id="UP000070080">
    <property type="component" value="Unassembled WGS sequence"/>
</dbReference>
<dbReference type="FunFam" id="2.170.120.12:FF:000001">
    <property type="entry name" value="DNA-directed RNA polymerase subunit alpha"/>
    <property type="match status" value="1"/>
</dbReference>
<dbReference type="NCBIfam" id="NF003513">
    <property type="entry name" value="PRK05182.1-2"/>
    <property type="match status" value="1"/>
</dbReference>
<keyword evidence="4 11" id="KW-0240">DNA-directed RNA polymerase</keyword>
<evidence type="ECO:0000256" key="10">
    <source>
        <dbReference type="ARBA" id="ARBA00048552"/>
    </source>
</evidence>
<dbReference type="Pfam" id="PF01193">
    <property type="entry name" value="RNA_pol_L"/>
    <property type="match status" value="1"/>
</dbReference>
<evidence type="ECO:0000256" key="7">
    <source>
        <dbReference type="ARBA" id="ARBA00023163"/>
    </source>
</evidence>
<dbReference type="Gene3D" id="2.170.120.12">
    <property type="entry name" value="DNA-directed RNA polymerase, insert domain"/>
    <property type="match status" value="1"/>
</dbReference>
<evidence type="ECO:0000256" key="5">
    <source>
        <dbReference type="ARBA" id="ARBA00022679"/>
    </source>
</evidence>
<comment type="caution">
    <text evidence="13">The sequence shown here is derived from an EMBL/GenBank/DDBJ whole genome shotgun (WGS) entry which is preliminary data.</text>
</comment>
<protein>
    <recommendedName>
        <fullName evidence="3 11">DNA-directed RNA polymerase subunit alpha</fullName>
        <shortName evidence="11">RNAP subunit alpha</shortName>
        <ecNumber evidence="2 11">2.7.7.6</ecNumber>
    </recommendedName>
    <alternativeName>
        <fullName evidence="9 11">RNA polymerase subunit alpha</fullName>
    </alternativeName>
    <alternativeName>
        <fullName evidence="8 11">Transcriptase subunit alpha</fullName>
    </alternativeName>
</protein>
<evidence type="ECO:0000256" key="6">
    <source>
        <dbReference type="ARBA" id="ARBA00022695"/>
    </source>
</evidence>
<sequence length="320" mass="35563">MLDNNRPKIETVELSDDKSYGRFVIEPLERGYGQTLGNSLRRVLLSSLPGSAVTSLRVDNVLHEFSTVKGVVQDMTEIILNVKGIRTRMHVDTPKTIYLARAEGFKGDVYAGDITTDEEVEIMNPEHLICTMNGSERLFAEFTVANGTGYNTAEQNKWVNQPIGVIAIDSIFTPIKRVKYAVEDTRVGQVTDFDRLTMEVWTDGTIEADKALAMAASILIEQLSLFKDLTGQAPVAETSTAAPSAEYNQVYDTAIEDLDFSVRTYNCLKRANINTLGDLAVRSEDEMMKVRNLGKKSLEEVMQKLQDLGFALFKGDSQAE</sequence>
<dbReference type="GO" id="GO:0005737">
    <property type="term" value="C:cytoplasm"/>
    <property type="evidence" value="ECO:0007669"/>
    <property type="project" value="UniProtKB-ARBA"/>
</dbReference>
<comment type="domain">
    <text evidence="11">The N-terminal domain is essential for RNAP assembly and basal transcription, whereas the C-terminal domain is involved in interaction with transcriptional regulators and with upstream promoter elements.</text>
</comment>
<accession>A0A133Y6Z6</accession>
<dbReference type="HAMAP" id="MF_00059">
    <property type="entry name" value="RNApol_bact_RpoA"/>
    <property type="match status" value="1"/>
</dbReference>